<keyword evidence="4 10" id="KW-0547">Nucleotide-binding</keyword>
<evidence type="ECO:0000256" key="2">
    <source>
        <dbReference type="ARBA" id="ARBA00008239"/>
    </source>
</evidence>
<evidence type="ECO:0000256" key="5">
    <source>
        <dbReference type="ARBA" id="ARBA00022840"/>
    </source>
</evidence>
<feature type="domain" description="Histidine kinase/HSP90-like ATPase" evidence="12">
    <location>
        <begin position="30"/>
        <end position="187"/>
    </location>
</feature>
<evidence type="ECO:0000256" key="4">
    <source>
        <dbReference type="ARBA" id="ARBA00022741"/>
    </source>
</evidence>
<dbReference type="GO" id="GO:0005524">
    <property type="term" value="F:ATP binding"/>
    <property type="evidence" value="ECO:0007669"/>
    <property type="project" value="UniProtKB-UniRule"/>
</dbReference>
<dbReference type="GO" id="GO:0140662">
    <property type="term" value="F:ATP-dependent protein folding chaperone"/>
    <property type="evidence" value="ECO:0007669"/>
    <property type="project" value="InterPro"/>
</dbReference>
<reference evidence="13 14" key="1">
    <citation type="submission" date="2012-12" db="EMBL/GenBank/DDBJ databases">
        <title>Genome assembly of Marinobacter sp. AK21.</title>
        <authorList>
            <person name="Khatri I."/>
            <person name="Kumar R."/>
            <person name="Vaidya B."/>
            <person name="Subramanian S."/>
            <person name="Pinnaka A."/>
        </authorList>
    </citation>
    <scope>NUCLEOTIDE SEQUENCE [LARGE SCALE GENOMIC DNA]</scope>
    <source>
        <strain evidence="13 14">AK21</strain>
    </source>
</reference>
<evidence type="ECO:0000256" key="8">
    <source>
        <dbReference type="ARBA" id="ARBA00058590"/>
    </source>
</evidence>
<feature type="binding site" evidence="11">
    <location>
        <position position="96"/>
    </location>
    <ligand>
        <name>ATP</name>
        <dbReference type="ChEBI" id="CHEBI:30616"/>
    </ligand>
</feature>
<evidence type="ECO:0000256" key="9">
    <source>
        <dbReference type="ARBA" id="ARBA00070675"/>
    </source>
</evidence>
<dbReference type="Proteomes" id="UP000035057">
    <property type="component" value="Unassembled WGS sequence"/>
</dbReference>
<dbReference type="SUPFAM" id="SSF110942">
    <property type="entry name" value="HSP90 C-terminal domain"/>
    <property type="match status" value="1"/>
</dbReference>
<dbReference type="RefSeq" id="WP_036129411.1">
    <property type="nucleotide sequence ID" value="NZ_ANIE01000003.1"/>
</dbReference>
<dbReference type="PROSITE" id="PS00298">
    <property type="entry name" value="HSP90"/>
    <property type="match status" value="1"/>
</dbReference>
<keyword evidence="3 10" id="KW-0963">Cytoplasm</keyword>
<dbReference type="NCBIfam" id="NF003555">
    <property type="entry name" value="PRK05218.1"/>
    <property type="match status" value="1"/>
</dbReference>
<dbReference type="Pfam" id="PF00183">
    <property type="entry name" value="HSP90"/>
    <property type="match status" value="1"/>
</dbReference>
<feature type="binding site" evidence="11">
    <location>
        <position position="88"/>
    </location>
    <ligand>
        <name>ATP</name>
        <dbReference type="ChEBI" id="CHEBI:30616"/>
    </ligand>
</feature>
<dbReference type="FunFam" id="3.30.230.80:FF:000002">
    <property type="entry name" value="Molecular chaperone HtpG"/>
    <property type="match status" value="1"/>
</dbReference>
<feature type="binding site" evidence="11">
    <location>
        <begin position="103"/>
        <end position="104"/>
    </location>
    <ligand>
        <name>ATP</name>
        <dbReference type="ChEBI" id="CHEBI:30616"/>
    </ligand>
</feature>
<feature type="binding site" evidence="11">
    <location>
        <position position="41"/>
    </location>
    <ligand>
        <name>ATP</name>
        <dbReference type="ChEBI" id="CHEBI:30616"/>
    </ligand>
</feature>
<comment type="similarity">
    <text evidence="2 10">Belongs to the heat shock protein 90 family.</text>
</comment>
<feature type="binding site" evidence="11">
    <location>
        <position position="83"/>
    </location>
    <ligand>
        <name>ATP</name>
        <dbReference type="ChEBI" id="CHEBI:30616"/>
    </ligand>
</feature>
<comment type="subcellular location">
    <subcellularLocation>
        <location evidence="1 10">Cytoplasm</location>
    </subcellularLocation>
</comment>
<sequence length="630" mass="71649">MTVESKKETLGFQTEVKQLLHLMIHSLYSNKEIFLRELISNASDAEDKLRFAALKDDSLYEGESDLNIRLDYDKDAGTITITDNGIGMTREDVVANLGTIAKSGTADFLKQLSGDEKKDSKLIGQFGVGFYSSFIVADKVDVFTRRAGAPVEEGVHWESKGDGEFAIEQVTREKRGTEIVLHLKSEDKEFADGWRLRSLVKKYSDHISFPVIMKSESEEEEEKGKDETVNDATALWTLPRTEIKDEEYKEFYKHIAHDFEDPLTWSHNKVEGKLDYTSLLYIPARAPFDMYNREAPRGLKLYVQRVFIMDDAEQFLPLYLRFAKGVIDSNDLSLNVSREILQNDSTVESIRTALTKRVLDMLSKLAKKDSDEYQKFWAEFGTVLKEGPAEDFGNREKIAGLLRFASTHTGEDTQNVSLDDYISRMKEGQSKIYYITADSFMAAKSSPHLEVFKKKGIEVLILSDRIDEWMMGYLNEYDGKSMQDVARGDLDLGEVETEEDKKHKEEAAEEHKDLLERIKTALEDRVQEVRVTNRLTDSPACLVVGDFDMGAQMKKIMEAAGQKVPDSKPIFEINVEHPLVQRLENEQGDERFKELSAVLLDQATLASGEQLKDPGAYVTRLNRLLLELAN</sequence>
<keyword evidence="14" id="KW-1185">Reference proteome</keyword>
<name>A0A072NHR2_9GAMM</name>
<dbReference type="GO" id="GO:0005737">
    <property type="term" value="C:cytoplasm"/>
    <property type="evidence" value="ECO:0007669"/>
    <property type="project" value="UniProtKB-SubCell"/>
</dbReference>
<dbReference type="InterPro" id="IPR036890">
    <property type="entry name" value="HATPase_C_sf"/>
</dbReference>
<dbReference type="STRING" id="1137280.D777_01284"/>
<dbReference type="PRINTS" id="PR00775">
    <property type="entry name" value="HEATSHOCK90"/>
</dbReference>
<dbReference type="FunFam" id="3.30.565.10:FF:000009">
    <property type="entry name" value="Molecular chaperone HtpG"/>
    <property type="match status" value="1"/>
</dbReference>
<evidence type="ECO:0000256" key="11">
    <source>
        <dbReference type="PIRSR" id="PIRSR002583-1"/>
    </source>
</evidence>
<dbReference type="HAMAP" id="MF_00505">
    <property type="entry name" value="HSP90"/>
    <property type="match status" value="1"/>
</dbReference>
<feature type="binding site" evidence="11">
    <location>
        <position position="177"/>
    </location>
    <ligand>
        <name>ATP</name>
        <dbReference type="ChEBI" id="CHEBI:30616"/>
    </ligand>
</feature>
<comment type="subunit">
    <text evidence="10">Homodimer.</text>
</comment>
<feature type="binding site" evidence="11">
    <location>
        <position position="37"/>
    </location>
    <ligand>
        <name>ATP</name>
        <dbReference type="ChEBI" id="CHEBI:30616"/>
    </ligand>
</feature>
<dbReference type="Gene3D" id="3.40.50.11260">
    <property type="match status" value="1"/>
</dbReference>
<keyword evidence="7 10" id="KW-0143">Chaperone</keyword>
<feature type="region of interest" description="A; substrate-binding" evidence="10">
    <location>
        <begin position="1"/>
        <end position="338"/>
    </location>
</feature>
<evidence type="ECO:0000256" key="3">
    <source>
        <dbReference type="ARBA" id="ARBA00022490"/>
    </source>
</evidence>
<feature type="binding site" evidence="11">
    <location>
        <begin position="125"/>
        <end position="130"/>
    </location>
    <ligand>
        <name>ATP</name>
        <dbReference type="ChEBI" id="CHEBI:30616"/>
    </ligand>
</feature>
<keyword evidence="6 10" id="KW-0346">Stress response</keyword>
<dbReference type="InterPro" id="IPR037196">
    <property type="entry name" value="HSP90_C"/>
</dbReference>
<dbReference type="GO" id="GO:0016887">
    <property type="term" value="F:ATP hydrolysis activity"/>
    <property type="evidence" value="ECO:0007669"/>
    <property type="project" value="InterPro"/>
</dbReference>
<dbReference type="InterPro" id="IPR003594">
    <property type="entry name" value="HATPase_dom"/>
</dbReference>
<keyword evidence="5 10" id="KW-0067">ATP-binding</keyword>
<protein>
    <recommendedName>
        <fullName evidence="9 10">Chaperone protein HtpG</fullName>
    </recommendedName>
    <alternativeName>
        <fullName evidence="10">Heat shock protein HtpG</fullName>
    </alternativeName>
    <alternativeName>
        <fullName evidence="10">High temperature protein G</fullName>
    </alternativeName>
</protein>
<gene>
    <name evidence="10" type="primary">htpG</name>
    <name evidence="13" type="ORF">D777_01284</name>
</gene>
<evidence type="ECO:0000256" key="7">
    <source>
        <dbReference type="ARBA" id="ARBA00023186"/>
    </source>
</evidence>
<dbReference type="GO" id="GO:0051082">
    <property type="term" value="F:unfolded protein binding"/>
    <property type="evidence" value="ECO:0007669"/>
    <property type="project" value="UniProtKB-UniRule"/>
</dbReference>
<feature type="binding site" evidence="11">
    <location>
        <position position="102"/>
    </location>
    <ligand>
        <name>ATP</name>
        <dbReference type="ChEBI" id="CHEBI:30616"/>
    </ligand>
</feature>
<comment type="caution">
    <text evidence="10">Lacks conserved residue(s) required for the propagation of feature annotation.</text>
</comment>
<dbReference type="FunFam" id="3.40.50.11260:FF:000002">
    <property type="entry name" value="Molecular chaperone HtpG"/>
    <property type="match status" value="1"/>
</dbReference>
<dbReference type="Gene3D" id="1.20.120.790">
    <property type="entry name" value="Heat shock protein 90, C-terminal domain"/>
    <property type="match status" value="1"/>
</dbReference>
<dbReference type="OrthoDB" id="9802640at2"/>
<evidence type="ECO:0000313" key="14">
    <source>
        <dbReference type="Proteomes" id="UP000035057"/>
    </source>
</evidence>
<comment type="function">
    <text evidence="8 10">Molecular chaperone. Has ATPase activity.</text>
</comment>
<feature type="region of interest" description="C" evidence="10">
    <location>
        <begin position="556"/>
        <end position="630"/>
    </location>
</feature>
<evidence type="ECO:0000256" key="1">
    <source>
        <dbReference type="ARBA" id="ARBA00004496"/>
    </source>
</evidence>
<dbReference type="SUPFAM" id="SSF54211">
    <property type="entry name" value="Ribosomal protein S5 domain 2-like"/>
    <property type="match status" value="1"/>
</dbReference>
<dbReference type="InterPro" id="IPR019805">
    <property type="entry name" value="Heat_shock_protein_90_CS"/>
</dbReference>
<accession>A0A072NHR2</accession>
<dbReference type="PATRIC" id="fig|1137280.3.peg.1099"/>
<comment type="caution">
    <text evidence="13">The sequence shown here is derived from an EMBL/GenBank/DDBJ whole genome shotgun (WGS) entry which is preliminary data.</text>
</comment>
<dbReference type="PIRSF" id="PIRSF002583">
    <property type="entry name" value="Hsp90"/>
    <property type="match status" value="1"/>
</dbReference>
<proteinExistence type="inferred from homology"/>
<evidence type="ECO:0000313" key="13">
    <source>
        <dbReference type="EMBL" id="KEF32650.1"/>
    </source>
</evidence>
<dbReference type="CDD" id="cd16927">
    <property type="entry name" value="HATPase_Hsp90-like"/>
    <property type="match status" value="1"/>
</dbReference>
<dbReference type="InterPro" id="IPR020568">
    <property type="entry name" value="Ribosomal_Su5_D2-typ_SF"/>
</dbReference>
<evidence type="ECO:0000256" key="10">
    <source>
        <dbReference type="HAMAP-Rule" id="MF_00505"/>
    </source>
</evidence>
<evidence type="ECO:0000256" key="6">
    <source>
        <dbReference type="ARBA" id="ARBA00023016"/>
    </source>
</evidence>
<dbReference type="Pfam" id="PF13589">
    <property type="entry name" value="HATPase_c_3"/>
    <property type="match status" value="1"/>
</dbReference>
<organism evidence="13 14">
    <name type="scientific">Marinobacter nitratireducens</name>
    <dbReference type="NCBI Taxonomy" id="1137280"/>
    <lineage>
        <taxon>Bacteria</taxon>
        <taxon>Pseudomonadati</taxon>
        <taxon>Pseudomonadota</taxon>
        <taxon>Gammaproteobacteria</taxon>
        <taxon>Pseudomonadales</taxon>
        <taxon>Marinobacteraceae</taxon>
        <taxon>Marinobacter</taxon>
    </lineage>
</organism>
<feature type="binding site" evidence="11">
    <location>
        <position position="338"/>
    </location>
    <ligand>
        <name>ATP</name>
        <dbReference type="ChEBI" id="CHEBI:30616"/>
    </ligand>
</feature>
<dbReference type="SUPFAM" id="SSF55874">
    <property type="entry name" value="ATPase domain of HSP90 chaperone/DNA topoisomerase II/histidine kinase"/>
    <property type="match status" value="1"/>
</dbReference>
<dbReference type="InterPro" id="IPR020575">
    <property type="entry name" value="Hsp90_N"/>
</dbReference>
<dbReference type="SMART" id="SM00387">
    <property type="entry name" value="HATPase_c"/>
    <property type="match status" value="1"/>
</dbReference>
<evidence type="ECO:0000259" key="12">
    <source>
        <dbReference type="SMART" id="SM00387"/>
    </source>
</evidence>
<dbReference type="Gene3D" id="3.30.565.10">
    <property type="entry name" value="Histidine kinase-like ATPase, C-terminal domain"/>
    <property type="match status" value="1"/>
</dbReference>
<dbReference type="InterPro" id="IPR001404">
    <property type="entry name" value="Hsp90_fam"/>
</dbReference>
<dbReference type="Gene3D" id="3.30.230.80">
    <property type="match status" value="1"/>
</dbReference>
<dbReference type="PANTHER" id="PTHR11528">
    <property type="entry name" value="HEAT SHOCK PROTEIN 90 FAMILY MEMBER"/>
    <property type="match status" value="1"/>
</dbReference>
<dbReference type="EMBL" id="ANIE01000003">
    <property type="protein sequence ID" value="KEF32650.1"/>
    <property type="molecule type" value="Genomic_DNA"/>
</dbReference>
<dbReference type="AlphaFoldDB" id="A0A072NHR2"/>